<reference evidence="2 3" key="1">
    <citation type="submission" date="2016-04" db="EMBL/GenBank/DDBJ databases">
        <title>Complete genome sequence of Bacillus oceanisediminis strain 2691.</title>
        <authorList>
            <person name="Jeong H."/>
            <person name="Kim H.J."/>
            <person name="Lee D.-W."/>
        </authorList>
    </citation>
    <scope>NUCLEOTIDE SEQUENCE [LARGE SCALE GENOMIC DNA]</scope>
    <source>
        <strain evidence="2 3">2691</strain>
    </source>
</reference>
<sequence length="85" mass="9790">MFIIFILFWAAGIYLLFRSRNEEEEHLILKLIGYYLLGTFTFSINGMVLPVGFIISLFLKPRQNRSVKRGSAIFGLAIMVISLFL</sequence>
<keyword evidence="1" id="KW-0472">Membrane</keyword>
<evidence type="ECO:0000313" key="2">
    <source>
        <dbReference type="EMBL" id="AND38553.1"/>
    </source>
</evidence>
<keyword evidence="1" id="KW-1133">Transmembrane helix</keyword>
<proteinExistence type="predicted"/>
<name>A0A160M8E0_9BACI</name>
<accession>A0A160M8E0</accession>
<evidence type="ECO:0000256" key="1">
    <source>
        <dbReference type="SAM" id="Phobius"/>
    </source>
</evidence>
<dbReference type="EMBL" id="CP015506">
    <property type="protein sequence ID" value="AND38553.1"/>
    <property type="molecule type" value="Genomic_DNA"/>
</dbReference>
<evidence type="ECO:0000313" key="3">
    <source>
        <dbReference type="Proteomes" id="UP000077856"/>
    </source>
</evidence>
<feature type="transmembrane region" description="Helical" evidence="1">
    <location>
        <begin position="34"/>
        <end position="59"/>
    </location>
</feature>
<organism evidence="2 3">
    <name type="scientific">Cytobacillus oceanisediminis 2691</name>
    <dbReference type="NCBI Taxonomy" id="1196031"/>
    <lineage>
        <taxon>Bacteria</taxon>
        <taxon>Bacillati</taxon>
        <taxon>Bacillota</taxon>
        <taxon>Bacilli</taxon>
        <taxon>Bacillales</taxon>
        <taxon>Bacillaceae</taxon>
        <taxon>Cytobacillus</taxon>
    </lineage>
</organism>
<gene>
    <name evidence="2" type="ORF">A361_05255</name>
</gene>
<keyword evidence="1" id="KW-0812">Transmembrane</keyword>
<dbReference type="KEGG" id="bon:A361_05255"/>
<dbReference type="eggNOG" id="ENOG5033CDR">
    <property type="taxonomic scope" value="Bacteria"/>
</dbReference>
<dbReference type="AlphaFoldDB" id="A0A160M8E0"/>
<dbReference type="Proteomes" id="UP000077856">
    <property type="component" value="Chromosome"/>
</dbReference>
<dbReference type="RefSeq" id="WP_019382583.1">
    <property type="nucleotide sequence ID" value="NZ_CP015506.1"/>
</dbReference>
<protein>
    <submittedName>
        <fullName evidence="2">Uncharacterized protein</fullName>
    </submittedName>
</protein>